<protein>
    <submittedName>
        <fullName evidence="2">Cell cycle regulatory protein</fullName>
    </submittedName>
</protein>
<reference evidence="2" key="1">
    <citation type="submission" date="2019-10" db="EMBL/GenBank/DDBJ databases">
        <authorList>
            <person name="Nor Muhammad N."/>
        </authorList>
    </citation>
    <scope>NUCLEOTIDE SEQUENCE</scope>
</reference>
<accession>A0A5K1K491</accession>
<dbReference type="EMBL" id="LR728654">
    <property type="protein sequence ID" value="VWP00625.1"/>
    <property type="molecule type" value="Genomic_DNA"/>
</dbReference>
<organism evidence="2">
    <name type="scientific">Ganoderma boninense</name>
    <dbReference type="NCBI Taxonomy" id="34458"/>
    <lineage>
        <taxon>Eukaryota</taxon>
        <taxon>Fungi</taxon>
        <taxon>Dikarya</taxon>
        <taxon>Basidiomycota</taxon>
        <taxon>Agaricomycotina</taxon>
        <taxon>Agaricomycetes</taxon>
        <taxon>Polyporales</taxon>
        <taxon>Polyporaceae</taxon>
        <taxon>Ganoderma</taxon>
    </lineage>
</organism>
<proteinExistence type="predicted"/>
<dbReference type="AlphaFoldDB" id="A0A5K1K491"/>
<feature type="region of interest" description="Disordered" evidence="1">
    <location>
        <begin position="140"/>
        <end position="178"/>
    </location>
</feature>
<feature type="compositionally biased region" description="Acidic residues" evidence="1">
    <location>
        <begin position="161"/>
        <end position="178"/>
    </location>
</feature>
<gene>
    <name evidence="2" type="primary">Q8J214</name>
</gene>
<evidence type="ECO:0000313" key="2">
    <source>
        <dbReference type="EMBL" id="VWP00625.1"/>
    </source>
</evidence>
<name>A0A5K1K491_9APHY</name>
<feature type="region of interest" description="Disordered" evidence="1">
    <location>
        <begin position="34"/>
        <end position="85"/>
    </location>
</feature>
<sequence>MNRTFVVDDSGDSATVASSTSTFDTITIVPSAEDTGSDTVAWDGDASTPEPDARSCLAPPRNNSLDHLSKSPRASSHTPRTASRTHELRVISRAIRQVGRELASQGVTNPRLAQLVQAMHMRWSPASSKARRLPRRLRKQHGLAPGPKHVMAMQRASDSATDIDPDEDGEWEEAMCEL</sequence>
<feature type="compositionally biased region" description="Polar residues" evidence="1">
    <location>
        <begin position="61"/>
        <end position="82"/>
    </location>
</feature>
<evidence type="ECO:0000256" key="1">
    <source>
        <dbReference type="SAM" id="MobiDB-lite"/>
    </source>
</evidence>